<dbReference type="EMBL" id="BGPR01061129">
    <property type="protein sequence ID" value="GBO36855.1"/>
    <property type="molecule type" value="Genomic_DNA"/>
</dbReference>
<dbReference type="Proteomes" id="UP000499080">
    <property type="component" value="Unassembled WGS sequence"/>
</dbReference>
<protein>
    <submittedName>
        <fullName evidence="1">Uncharacterized protein</fullName>
    </submittedName>
</protein>
<reference evidence="1 2" key="1">
    <citation type="journal article" date="2019" name="Sci. Rep.">
        <title>Orb-weaving spider Araneus ventricosus genome elucidates the spidroin gene catalogue.</title>
        <authorList>
            <person name="Kono N."/>
            <person name="Nakamura H."/>
            <person name="Ohtoshi R."/>
            <person name="Moran D.A.P."/>
            <person name="Shinohara A."/>
            <person name="Yoshida Y."/>
            <person name="Fujiwara M."/>
            <person name="Mori M."/>
            <person name="Tomita M."/>
            <person name="Arakawa K."/>
        </authorList>
    </citation>
    <scope>NUCLEOTIDE SEQUENCE [LARGE SCALE GENOMIC DNA]</scope>
</reference>
<sequence length="98" mass="10946">MDAKADKVMTSCDFRHYLVVRSLLQGWRVPGLKPDFTEDLPCMGLLHAKSYLVAKQPPTGVVWKLGGGRKSQLRCSPCHLTAVQDSEVHPKIALKYKP</sequence>
<evidence type="ECO:0000313" key="1">
    <source>
        <dbReference type="EMBL" id="GBO36855.1"/>
    </source>
</evidence>
<proteinExistence type="predicted"/>
<keyword evidence="2" id="KW-1185">Reference proteome</keyword>
<evidence type="ECO:0000313" key="2">
    <source>
        <dbReference type="Proteomes" id="UP000499080"/>
    </source>
</evidence>
<accession>A0A4Y2WH80</accession>
<organism evidence="1 2">
    <name type="scientific">Araneus ventricosus</name>
    <name type="common">Orbweaver spider</name>
    <name type="synonym">Epeira ventricosa</name>
    <dbReference type="NCBI Taxonomy" id="182803"/>
    <lineage>
        <taxon>Eukaryota</taxon>
        <taxon>Metazoa</taxon>
        <taxon>Ecdysozoa</taxon>
        <taxon>Arthropoda</taxon>
        <taxon>Chelicerata</taxon>
        <taxon>Arachnida</taxon>
        <taxon>Araneae</taxon>
        <taxon>Araneomorphae</taxon>
        <taxon>Entelegynae</taxon>
        <taxon>Araneoidea</taxon>
        <taxon>Araneidae</taxon>
        <taxon>Araneus</taxon>
    </lineage>
</organism>
<dbReference type="AlphaFoldDB" id="A0A4Y2WH80"/>
<comment type="caution">
    <text evidence="1">The sequence shown here is derived from an EMBL/GenBank/DDBJ whole genome shotgun (WGS) entry which is preliminary data.</text>
</comment>
<gene>
    <name evidence="1" type="ORF">AVEN_164641_1</name>
</gene>
<name>A0A4Y2WH80_ARAVE</name>